<evidence type="ECO:0000313" key="2">
    <source>
        <dbReference type="Proteomes" id="UP000033115"/>
    </source>
</evidence>
<gene>
    <name evidence="1" type="ORF">CSCA_5242</name>
</gene>
<keyword evidence="2" id="KW-1185">Reference proteome</keyword>
<name>A0A0E3JSH4_CLOSL</name>
<dbReference type="Proteomes" id="UP000033115">
    <property type="component" value="Chromosome"/>
</dbReference>
<dbReference type="EMBL" id="CP009933">
    <property type="protein sequence ID" value="AKA72367.1"/>
    <property type="molecule type" value="Genomic_DNA"/>
</dbReference>
<dbReference type="AlphaFoldDB" id="A0A0E3JSH4"/>
<evidence type="ECO:0000313" key="1">
    <source>
        <dbReference type="EMBL" id="AKA72367.1"/>
    </source>
</evidence>
<organism evidence="1 2">
    <name type="scientific">Clostridium scatologenes</name>
    <dbReference type="NCBI Taxonomy" id="1548"/>
    <lineage>
        <taxon>Bacteria</taxon>
        <taxon>Bacillati</taxon>
        <taxon>Bacillota</taxon>
        <taxon>Clostridia</taxon>
        <taxon>Eubacteriales</taxon>
        <taxon>Clostridiaceae</taxon>
        <taxon>Clostridium</taxon>
    </lineage>
</organism>
<accession>A0A0E3JSH4</accession>
<protein>
    <recommendedName>
        <fullName evidence="3">SIR2-like domain-containing protein</fullName>
    </recommendedName>
</protein>
<evidence type="ECO:0008006" key="3">
    <source>
        <dbReference type="Google" id="ProtNLM"/>
    </source>
</evidence>
<dbReference type="RefSeq" id="WP_026366545.1">
    <property type="nucleotide sequence ID" value="NZ_CP009933.1"/>
</dbReference>
<reference evidence="1 2" key="1">
    <citation type="journal article" date="2015" name="J. Biotechnol.">
        <title>Complete genome sequence of a malodorant-producing acetogen, Clostridium scatologenes ATCC 25775(T).</title>
        <authorList>
            <person name="Zhu Z."/>
            <person name="Guo T."/>
            <person name="Zheng H."/>
            <person name="Song T."/>
            <person name="Ouyang P."/>
            <person name="Xie J."/>
        </authorList>
    </citation>
    <scope>NUCLEOTIDE SEQUENCE [LARGE SCALE GENOMIC DNA]</scope>
    <source>
        <strain evidence="1 2">ATCC 25775</strain>
    </source>
</reference>
<dbReference type="STRING" id="1548.CSCA_5242"/>
<dbReference type="KEGG" id="csq:CSCA_5242"/>
<dbReference type="HOGENOM" id="CLU_045969_0_0_9"/>
<sequence length="369" mass="42780">MKSILVGNGINIQIGGRDYTNHKIITRLLSNLETNDYSRVFAGKINNEQLKVVLNGIHGELKKILRGEYDIYCSTPDEKQTLERVKKQYTLSSSMFSVGMEDYFFIFLLIHKKYHDSEIIKRATHDGMCFLFLDAIYNNGDIQKLSERLSAVKREKLYNLFSEFDDIFTVNYDCNIEKLSGRKVYHLHGDFNTLYDQYDTNTCIGKAYEKLGEENPVTPDTRHIYCNAIMGFCGPYKEEVMRSFQKSKSALEFVTLKVKTDSSVDENMGKFKYSKDTQERLAYAMYEALRENPNLGYLDYHKEDLEKISGELSIAGLSPNNDDHIWGILRNNSKLAKITYYYKSQEDKETVESLYADMNITTVPVEKLW</sequence>
<proteinExistence type="predicted"/>